<evidence type="ECO:0000256" key="4">
    <source>
        <dbReference type="ARBA" id="ARBA00023180"/>
    </source>
</evidence>
<dbReference type="AlphaFoldDB" id="A0AAU9Y5B0"/>
<dbReference type="Pfam" id="PF13927">
    <property type="entry name" value="Ig_3"/>
    <property type="match status" value="1"/>
</dbReference>
<gene>
    <name evidence="8" type="ORF">PMEA_00009381</name>
</gene>
<dbReference type="PROSITE" id="PS00107">
    <property type="entry name" value="PROTEIN_KINASE_ATP"/>
    <property type="match status" value="1"/>
</dbReference>
<evidence type="ECO:0000256" key="3">
    <source>
        <dbReference type="ARBA" id="ARBA00023157"/>
    </source>
</evidence>
<dbReference type="SMART" id="SM00409">
    <property type="entry name" value="IG"/>
    <property type="match status" value="2"/>
</dbReference>
<dbReference type="InterPro" id="IPR051275">
    <property type="entry name" value="Cell_adhesion_signaling"/>
</dbReference>
<dbReference type="InterPro" id="IPR007110">
    <property type="entry name" value="Ig-like_dom"/>
</dbReference>
<evidence type="ECO:0000256" key="1">
    <source>
        <dbReference type="ARBA" id="ARBA00004479"/>
    </source>
</evidence>
<keyword evidence="5" id="KW-0393">Immunoglobulin domain</keyword>
<evidence type="ECO:0000259" key="7">
    <source>
        <dbReference type="PROSITE" id="PS50835"/>
    </source>
</evidence>
<feature type="non-terminal residue" evidence="8">
    <location>
        <position position="1"/>
    </location>
</feature>
<dbReference type="InterPro" id="IPR036179">
    <property type="entry name" value="Ig-like_dom_sf"/>
</dbReference>
<evidence type="ECO:0000313" key="9">
    <source>
        <dbReference type="Proteomes" id="UP001159428"/>
    </source>
</evidence>
<keyword evidence="2" id="KW-0472">Membrane</keyword>
<dbReference type="EMBL" id="CALNXJ010000188">
    <property type="protein sequence ID" value="CAH3168759.1"/>
    <property type="molecule type" value="Genomic_DNA"/>
</dbReference>
<dbReference type="PROSITE" id="PS50835">
    <property type="entry name" value="IG_LIKE"/>
    <property type="match status" value="2"/>
</dbReference>
<dbReference type="Gene3D" id="3.30.200.20">
    <property type="entry name" value="Phosphorylase Kinase, domain 1"/>
    <property type="match status" value="1"/>
</dbReference>
<reference evidence="8 9" key="1">
    <citation type="submission" date="2022-05" db="EMBL/GenBank/DDBJ databases">
        <authorList>
            <consortium name="Genoscope - CEA"/>
            <person name="William W."/>
        </authorList>
    </citation>
    <scope>NUCLEOTIDE SEQUENCE [LARGE SCALE GENOMIC DNA]</scope>
</reference>
<dbReference type="SUPFAM" id="SSF56112">
    <property type="entry name" value="Protein kinase-like (PK-like)"/>
    <property type="match status" value="1"/>
</dbReference>
<keyword evidence="6" id="KW-0547">Nucleotide-binding</keyword>
<evidence type="ECO:0000256" key="2">
    <source>
        <dbReference type="ARBA" id="ARBA00023136"/>
    </source>
</evidence>
<accession>A0AAU9Y5B0</accession>
<dbReference type="InterPro" id="IPR017441">
    <property type="entry name" value="Protein_kinase_ATP_BS"/>
</dbReference>
<dbReference type="InterPro" id="IPR011009">
    <property type="entry name" value="Kinase-like_dom_sf"/>
</dbReference>
<dbReference type="Pfam" id="PF13895">
    <property type="entry name" value="Ig_2"/>
    <property type="match status" value="1"/>
</dbReference>
<dbReference type="GO" id="GO:0005911">
    <property type="term" value="C:cell-cell junction"/>
    <property type="evidence" value="ECO:0007669"/>
    <property type="project" value="TreeGrafter"/>
</dbReference>
<evidence type="ECO:0000256" key="5">
    <source>
        <dbReference type="ARBA" id="ARBA00023319"/>
    </source>
</evidence>
<feature type="domain" description="Ig-like" evidence="7">
    <location>
        <begin position="145"/>
        <end position="205"/>
    </location>
</feature>
<evidence type="ECO:0000256" key="6">
    <source>
        <dbReference type="PROSITE-ProRule" id="PRU10141"/>
    </source>
</evidence>
<protein>
    <recommendedName>
        <fullName evidence="7">Ig-like domain-containing protein</fullName>
    </recommendedName>
</protein>
<dbReference type="SUPFAM" id="SSF48726">
    <property type="entry name" value="Immunoglobulin"/>
    <property type="match status" value="2"/>
</dbReference>
<dbReference type="Proteomes" id="UP001159428">
    <property type="component" value="Unassembled WGS sequence"/>
</dbReference>
<dbReference type="GO" id="GO:0098609">
    <property type="term" value="P:cell-cell adhesion"/>
    <property type="evidence" value="ECO:0007669"/>
    <property type="project" value="TreeGrafter"/>
</dbReference>
<proteinExistence type="predicted"/>
<dbReference type="GO" id="GO:0005524">
    <property type="term" value="F:ATP binding"/>
    <property type="evidence" value="ECO:0007669"/>
    <property type="project" value="UniProtKB-UniRule"/>
</dbReference>
<evidence type="ECO:0000313" key="8">
    <source>
        <dbReference type="EMBL" id="CAH3168759.1"/>
    </source>
</evidence>
<keyword evidence="4" id="KW-0325">Glycoprotein</keyword>
<dbReference type="InterPro" id="IPR003598">
    <property type="entry name" value="Ig_sub2"/>
</dbReference>
<dbReference type="GO" id="GO:0005886">
    <property type="term" value="C:plasma membrane"/>
    <property type="evidence" value="ECO:0007669"/>
    <property type="project" value="TreeGrafter"/>
</dbReference>
<name>A0AAU9Y5B0_9CNID</name>
<dbReference type="InterPro" id="IPR013783">
    <property type="entry name" value="Ig-like_fold"/>
</dbReference>
<organism evidence="8 9">
    <name type="scientific">Pocillopora meandrina</name>
    <dbReference type="NCBI Taxonomy" id="46732"/>
    <lineage>
        <taxon>Eukaryota</taxon>
        <taxon>Metazoa</taxon>
        <taxon>Cnidaria</taxon>
        <taxon>Anthozoa</taxon>
        <taxon>Hexacorallia</taxon>
        <taxon>Scleractinia</taxon>
        <taxon>Astrocoeniina</taxon>
        <taxon>Pocilloporidae</taxon>
        <taxon>Pocillopora</taxon>
    </lineage>
</organism>
<dbReference type="GO" id="GO:0050839">
    <property type="term" value="F:cell adhesion molecule binding"/>
    <property type="evidence" value="ECO:0007669"/>
    <property type="project" value="TreeGrafter"/>
</dbReference>
<dbReference type="SMART" id="SM00408">
    <property type="entry name" value="IGc2"/>
    <property type="match status" value="2"/>
</dbReference>
<sequence length="435" mass="48498">NEIGGLEIITEPNETTISFTGSNQTFAWNFNLTLEEKSKQATVIFAHWSKEGDRISGYHWVTVIRESNGSESVKKYTGALITRRLQWVGDLARGFVAFQLLNVQLKDSSDYGIRFCFDDCLNLKASGFTLFVQDPPPSPTRPPEPENITLEIKEGEPLNITCRARMRTESTSVMWLKDNRLIEKGRNRFLFIQSINKSQAGSYMCVSISQFGDHSPSFTAVDVLYAPKIINPNKKVALELTRGNSTRLKCTADANPSPTFTWYTHDGEITQGFSHNSNSSSLIVTPINDRDFTSYICLASNKIAIDSVTFTLHEKGKCNNSLVTISILKELFSRKQMAESHSPSTYRKIHATSFFPNGACNVSSSGDPEWEIPRARLNVEKVIGRGAFGVVSRGLAFDLPGKPGWTVVAVKSVQDDASVKKRRQTCCQRCHSLNT</sequence>
<feature type="binding site" evidence="6">
    <location>
        <position position="411"/>
    </location>
    <ligand>
        <name>ATP</name>
        <dbReference type="ChEBI" id="CHEBI:30616"/>
    </ligand>
</feature>
<dbReference type="InterPro" id="IPR003599">
    <property type="entry name" value="Ig_sub"/>
</dbReference>
<keyword evidence="3" id="KW-1015">Disulfide bond</keyword>
<comment type="caution">
    <text evidence="8">The sequence shown here is derived from an EMBL/GenBank/DDBJ whole genome shotgun (WGS) entry which is preliminary data.</text>
</comment>
<dbReference type="PANTHER" id="PTHR11640">
    <property type="entry name" value="NEPHRIN"/>
    <property type="match status" value="1"/>
</dbReference>
<feature type="domain" description="Ig-like" evidence="7">
    <location>
        <begin position="227"/>
        <end position="311"/>
    </location>
</feature>
<keyword evidence="9" id="KW-1185">Reference proteome</keyword>
<dbReference type="PANTHER" id="PTHR11640:SF164">
    <property type="entry name" value="MAM DOMAIN-CONTAINING GLYCOSYLPHOSPHATIDYLINOSITOL ANCHOR PROTEIN 1"/>
    <property type="match status" value="1"/>
</dbReference>
<comment type="subcellular location">
    <subcellularLocation>
        <location evidence="1">Membrane</location>
        <topology evidence="1">Single-pass type I membrane protein</topology>
    </subcellularLocation>
</comment>
<dbReference type="Gene3D" id="2.60.40.10">
    <property type="entry name" value="Immunoglobulins"/>
    <property type="match status" value="2"/>
</dbReference>
<keyword evidence="6" id="KW-0067">ATP-binding</keyword>